<organism evidence="5 6">
    <name type="scientific">Halalkalibacter suaedae</name>
    <dbReference type="NCBI Taxonomy" id="2822140"/>
    <lineage>
        <taxon>Bacteria</taxon>
        <taxon>Bacillati</taxon>
        <taxon>Bacillota</taxon>
        <taxon>Bacilli</taxon>
        <taxon>Bacillales</taxon>
        <taxon>Bacillaceae</taxon>
        <taxon>Halalkalibacter</taxon>
    </lineage>
</organism>
<dbReference type="Gene3D" id="1.10.3210.10">
    <property type="entry name" value="Hypothetical protein af1432"/>
    <property type="match status" value="1"/>
</dbReference>
<dbReference type="SMART" id="SM00471">
    <property type="entry name" value="HDc"/>
    <property type="match status" value="1"/>
</dbReference>
<dbReference type="Gene3D" id="2.40.50.140">
    <property type="entry name" value="Nucleic acid-binding proteins"/>
    <property type="match status" value="1"/>
</dbReference>
<dbReference type="SUPFAM" id="SSF109604">
    <property type="entry name" value="HD-domain/PDEase-like"/>
    <property type="match status" value="1"/>
</dbReference>
<comment type="caution">
    <text evidence="5">The sequence shown here is derived from an EMBL/GenBank/DDBJ whole genome shotgun (WGS) entry which is preliminary data.</text>
</comment>
<keyword evidence="3" id="KW-0269">Exonuclease</keyword>
<dbReference type="EMBL" id="JAGKSQ010000003">
    <property type="protein sequence ID" value="MBP3951459.1"/>
    <property type="molecule type" value="Genomic_DNA"/>
</dbReference>
<evidence type="ECO:0000259" key="4">
    <source>
        <dbReference type="PROSITE" id="PS51831"/>
    </source>
</evidence>
<proteinExistence type="predicted"/>
<sequence length="319" mass="35965">MGKGIRFQQVGDRVETYYLIKTATKGVASNGKPFLTLILCDHTGDIEAKLWGCSPDDELAFCSQVIVHLQGEISEYRGRLQMKINSIRPTTAMDQVKVADFIRSAPISPDDMLEEITHYIFEMENANIQRITRHLVKKHQKAFLESPAATKNHHEFVSGLAYHVVSMLKIARSLSELYPSLDTDLLYAGVILHDLGKVRELSGPIDTSYTLEGKLLGHISIMVNELTAAASELKIEGEEVLMLQHLILSHHGKGEWGSPKVPVIREAEMLHMIDNIDAKMNMMDRALERVQPGEFSERIMAMDQRSFYKPSFHEPPLDV</sequence>
<dbReference type="FunFam" id="1.10.3210.10:FF:000008">
    <property type="entry name" value="3'-5' exoribonuclease YhaM"/>
    <property type="match status" value="1"/>
</dbReference>
<dbReference type="PANTHER" id="PTHR37294:SF1">
    <property type="entry name" value="3'-5' EXORIBONUCLEASE YHAM"/>
    <property type="match status" value="1"/>
</dbReference>
<dbReference type="CDD" id="cd04492">
    <property type="entry name" value="YhaM_OBF_like"/>
    <property type="match status" value="1"/>
</dbReference>
<dbReference type="GO" id="GO:0003676">
    <property type="term" value="F:nucleic acid binding"/>
    <property type="evidence" value="ECO:0007669"/>
    <property type="project" value="InterPro"/>
</dbReference>
<evidence type="ECO:0000256" key="2">
    <source>
        <dbReference type="ARBA" id="ARBA00022801"/>
    </source>
</evidence>
<dbReference type="Pfam" id="PF01966">
    <property type="entry name" value="HD"/>
    <property type="match status" value="1"/>
</dbReference>
<dbReference type="SUPFAM" id="SSF50249">
    <property type="entry name" value="Nucleic acid-binding proteins"/>
    <property type="match status" value="1"/>
</dbReference>
<evidence type="ECO:0000313" key="6">
    <source>
        <dbReference type="Proteomes" id="UP000678228"/>
    </source>
</evidence>
<evidence type="ECO:0000313" key="5">
    <source>
        <dbReference type="EMBL" id="MBP3951459.1"/>
    </source>
</evidence>
<dbReference type="Proteomes" id="UP000678228">
    <property type="component" value="Unassembled WGS sequence"/>
</dbReference>
<accession>A0A940X019</accession>
<dbReference type="AlphaFoldDB" id="A0A940X019"/>
<keyword evidence="1" id="KW-0540">Nuclease</keyword>
<gene>
    <name evidence="5" type="primary">yhaM</name>
    <name evidence="5" type="ORF">J7W16_09950</name>
</gene>
<name>A0A940X019_9BACI</name>
<dbReference type="CDD" id="cd00077">
    <property type="entry name" value="HDc"/>
    <property type="match status" value="1"/>
</dbReference>
<reference evidence="5" key="1">
    <citation type="submission" date="2021-03" db="EMBL/GenBank/DDBJ databases">
        <title>Bacillus suaedae sp. nov., isolated from Suaeda aralocaspica.</title>
        <authorList>
            <person name="Lei R.F.R."/>
        </authorList>
    </citation>
    <scope>NUCLEOTIDE SEQUENCE</scope>
    <source>
        <strain evidence="5">YZJH907-2</strain>
    </source>
</reference>
<dbReference type="PANTHER" id="PTHR37294">
    <property type="entry name" value="3'-5' EXORIBONUCLEASE YHAM"/>
    <property type="match status" value="1"/>
</dbReference>
<dbReference type="Pfam" id="PF01336">
    <property type="entry name" value="tRNA_anti-codon"/>
    <property type="match status" value="1"/>
</dbReference>
<dbReference type="PROSITE" id="PS51831">
    <property type="entry name" value="HD"/>
    <property type="match status" value="1"/>
</dbReference>
<dbReference type="RefSeq" id="WP_210597138.1">
    <property type="nucleotide sequence ID" value="NZ_JAGKSQ010000003.1"/>
</dbReference>
<dbReference type="NCBIfam" id="NF010007">
    <property type="entry name" value="PRK13480.1"/>
    <property type="match status" value="1"/>
</dbReference>
<keyword evidence="2" id="KW-0378">Hydrolase</keyword>
<feature type="domain" description="HD" evidence="4">
    <location>
        <begin position="163"/>
        <end position="273"/>
    </location>
</feature>
<evidence type="ECO:0000256" key="3">
    <source>
        <dbReference type="ARBA" id="ARBA00022839"/>
    </source>
</evidence>
<evidence type="ECO:0000256" key="1">
    <source>
        <dbReference type="ARBA" id="ARBA00022722"/>
    </source>
</evidence>
<dbReference type="InterPro" id="IPR003607">
    <property type="entry name" value="HD/PDEase_dom"/>
</dbReference>
<protein>
    <submittedName>
        <fullName evidence="5">3'-5' exoribonuclease YhaM</fullName>
    </submittedName>
</protein>
<dbReference type="InterPro" id="IPR004365">
    <property type="entry name" value="NA-bd_OB_tRNA"/>
</dbReference>
<keyword evidence="6" id="KW-1185">Reference proteome</keyword>
<dbReference type="GO" id="GO:0031125">
    <property type="term" value="P:rRNA 3'-end processing"/>
    <property type="evidence" value="ECO:0007669"/>
    <property type="project" value="TreeGrafter"/>
</dbReference>
<dbReference type="InterPro" id="IPR050798">
    <property type="entry name" value="YhaM_exoribonuc/phosphodiest"/>
</dbReference>
<dbReference type="GO" id="GO:0004527">
    <property type="term" value="F:exonuclease activity"/>
    <property type="evidence" value="ECO:0007669"/>
    <property type="project" value="UniProtKB-KW"/>
</dbReference>
<dbReference type="InterPro" id="IPR006674">
    <property type="entry name" value="HD_domain"/>
</dbReference>
<dbReference type="InterPro" id="IPR012340">
    <property type="entry name" value="NA-bd_OB-fold"/>
</dbReference>